<dbReference type="InterPro" id="IPR000169">
    <property type="entry name" value="Pept_cys_AS"/>
</dbReference>
<feature type="transmembrane region" description="Helical" evidence="3">
    <location>
        <begin position="424"/>
        <end position="446"/>
    </location>
</feature>
<dbReference type="OMA" id="WKSANNG"/>
<keyword evidence="3" id="KW-0472">Membrane</keyword>
<dbReference type="AlphaFoldDB" id="K3W9V8"/>
<dbReference type="InParanoid" id="K3W9V8"/>
<dbReference type="PANTHER" id="PTHR12411">
    <property type="entry name" value="CYSTEINE PROTEASE FAMILY C1-RELATED"/>
    <property type="match status" value="1"/>
</dbReference>
<dbReference type="HOGENOM" id="CLU_562029_0_0_1"/>
<dbReference type="PRINTS" id="PR00705">
    <property type="entry name" value="PAPAIN"/>
</dbReference>
<feature type="domain" description="Peptidase C1A papain C-terminal" evidence="4">
    <location>
        <begin position="131"/>
        <end position="398"/>
    </location>
</feature>
<dbReference type="Gene3D" id="3.90.70.10">
    <property type="entry name" value="Cysteine proteinases"/>
    <property type="match status" value="1"/>
</dbReference>
<comment type="similarity">
    <text evidence="1">Belongs to the peptidase C1 family.</text>
</comment>
<dbReference type="GO" id="GO:0006508">
    <property type="term" value="P:proteolysis"/>
    <property type="evidence" value="ECO:0007669"/>
    <property type="project" value="InterPro"/>
</dbReference>
<evidence type="ECO:0000259" key="4">
    <source>
        <dbReference type="SMART" id="SM00645"/>
    </source>
</evidence>
<dbReference type="STRING" id="431595.K3W9V8"/>
<reference evidence="6" key="1">
    <citation type="journal article" date="2010" name="Genome Biol.">
        <title>Genome sequence of the necrotrophic plant pathogen Pythium ultimum reveals original pathogenicity mechanisms and effector repertoire.</title>
        <authorList>
            <person name="Levesque C.A."/>
            <person name="Brouwer H."/>
            <person name="Cano L."/>
            <person name="Hamilton J.P."/>
            <person name="Holt C."/>
            <person name="Huitema E."/>
            <person name="Raffaele S."/>
            <person name="Robideau G.P."/>
            <person name="Thines M."/>
            <person name="Win J."/>
            <person name="Zerillo M.M."/>
            <person name="Beakes G.W."/>
            <person name="Boore J.L."/>
            <person name="Busam D."/>
            <person name="Dumas B."/>
            <person name="Ferriera S."/>
            <person name="Fuerstenberg S.I."/>
            <person name="Gachon C.M."/>
            <person name="Gaulin E."/>
            <person name="Govers F."/>
            <person name="Grenville-Briggs L."/>
            <person name="Horner N."/>
            <person name="Hostetler J."/>
            <person name="Jiang R.H."/>
            <person name="Johnson J."/>
            <person name="Krajaejun T."/>
            <person name="Lin H."/>
            <person name="Meijer H.J."/>
            <person name="Moore B."/>
            <person name="Morris P."/>
            <person name="Phuntmart V."/>
            <person name="Puiu D."/>
            <person name="Shetty J."/>
            <person name="Stajich J.E."/>
            <person name="Tripathy S."/>
            <person name="Wawra S."/>
            <person name="van West P."/>
            <person name="Whitty B.R."/>
            <person name="Coutinho P.M."/>
            <person name="Henrissat B."/>
            <person name="Martin F."/>
            <person name="Thomas P.D."/>
            <person name="Tyler B.M."/>
            <person name="De Vries R.P."/>
            <person name="Kamoun S."/>
            <person name="Yandell M."/>
            <person name="Tisserat N."/>
            <person name="Buell C.R."/>
        </authorList>
    </citation>
    <scope>NUCLEOTIDE SEQUENCE</scope>
    <source>
        <strain evidence="6">DAOM:BR144</strain>
    </source>
</reference>
<dbReference type="GO" id="GO:0008234">
    <property type="term" value="F:cysteine-type peptidase activity"/>
    <property type="evidence" value="ECO:0007669"/>
    <property type="project" value="InterPro"/>
</dbReference>
<dbReference type="PROSITE" id="PS00639">
    <property type="entry name" value="THIOL_PROTEASE_HIS"/>
    <property type="match status" value="1"/>
</dbReference>
<name>K3W9V8_GLOUD</name>
<sequence length="480" mass="51957">MTCLWMGASGQLVDASTLQELLLAEVDLHEEDADLRHQARQNLEQHMQFVEQVHRYAQHVGHEFTYQMGVHARHLLDVNKRMTTGDLPETVVHMDMQTAASRRSRRQLATATTSTNGSSDGVILNWCSALNPHKRSVCSAVKSQRNCGSCWAFAATDAIETAVAIAANQSVAVALAPQQFLSCSTREIEQSFTYCWMASSLGKNGSTSSTDAHGAPWLSETIKWKSANNGCAGGMTHGAFMDAAQLHYGLVTELEMPYNDKSTSNTTRTCVRTSNQTAASITDWKQVVGHDCSVSRDPNVLLKSALQSQPIAVAVNSQSPFPEYKGGFYTCPNNGDLVSKNSINHALLLVGYGTDAVHGDYWILKNSYGSSWGDSGFMKLLADGKTNCGLNIFPVVPVGAKAGVATAVVDGGGAKVFLGFSPTAWLMVVAGVTLATLVLTAVGVCWSMQRRAAIRALTSGNMYVAVETPRHHQQQRMRRH</sequence>
<keyword evidence="6" id="KW-1185">Reference proteome</keyword>
<dbReference type="EMBL" id="GL376634">
    <property type="status" value="NOT_ANNOTATED_CDS"/>
    <property type="molecule type" value="Genomic_DNA"/>
</dbReference>
<dbReference type="EnsemblProtists" id="PYU1_T001749">
    <property type="protein sequence ID" value="PYU1_T001749"/>
    <property type="gene ID" value="PYU1_G001748"/>
</dbReference>
<dbReference type="CDD" id="cd02248">
    <property type="entry name" value="Peptidase_C1A"/>
    <property type="match status" value="1"/>
</dbReference>
<reference evidence="6" key="2">
    <citation type="submission" date="2010-04" db="EMBL/GenBank/DDBJ databases">
        <authorList>
            <person name="Buell R."/>
            <person name="Hamilton J."/>
            <person name="Hostetler J."/>
        </authorList>
    </citation>
    <scope>NUCLEOTIDE SEQUENCE [LARGE SCALE GENOMIC DNA]</scope>
    <source>
        <strain evidence="6">DAOM:BR144</strain>
    </source>
</reference>
<dbReference type="InterPro" id="IPR039417">
    <property type="entry name" value="Peptidase_C1A_papain-like"/>
</dbReference>
<dbReference type="InterPro" id="IPR013128">
    <property type="entry name" value="Peptidase_C1A"/>
</dbReference>
<proteinExistence type="inferred from homology"/>
<evidence type="ECO:0000256" key="3">
    <source>
        <dbReference type="SAM" id="Phobius"/>
    </source>
</evidence>
<dbReference type="Proteomes" id="UP000019132">
    <property type="component" value="Unassembled WGS sequence"/>
</dbReference>
<evidence type="ECO:0000313" key="5">
    <source>
        <dbReference type="EnsemblProtists" id="PYU1_T001749"/>
    </source>
</evidence>
<dbReference type="InterPro" id="IPR025660">
    <property type="entry name" value="Pept_his_AS"/>
</dbReference>
<dbReference type="InterPro" id="IPR038765">
    <property type="entry name" value="Papain-like_cys_pep_sf"/>
</dbReference>
<keyword evidence="3" id="KW-0812">Transmembrane</keyword>
<reference evidence="5" key="3">
    <citation type="submission" date="2015-02" db="UniProtKB">
        <authorList>
            <consortium name="EnsemblProtists"/>
        </authorList>
    </citation>
    <scope>IDENTIFICATION</scope>
    <source>
        <strain evidence="5">DAOM BR144</strain>
    </source>
</reference>
<dbReference type="InterPro" id="IPR000668">
    <property type="entry name" value="Peptidase_C1A_C"/>
</dbReference>
<dbReference type="eggNOG" id="KOG1543">
    <property type="taxonomic scope" value="Eukaryota"/>
</dbReference>
<dbReference type="PROSITE" id="PS00139">
    <property type="entry name" value="THIOL_PROTEASE_CYS"/>
    <property type="match status" value="1"/>
</dbReference>
<evidence type="ECO:0000256" key="2">
    <source>
        <dbReference type="ARBA" id="ARBA00023145"/>
    </source>
</evidence>
<dbReference type="VEuPathDB" id="FungiDB:PYU1_G001748"/>
<keyword evidence="3" id="KW-1133">Transmembrane helix</keyword>
<dbReference type="Pfam" id="PF00112">
    <property type="entry name" value="Peptidase_C1"/>
    <property type="match status" value="2"/>
</dbReference>
<protein>
    <recommendedName>
        <fullName evidence="4">Peptidase C1A papain C-terminal domain-containing protein</fullName>
    </recommendedName>
</protein>
<evidence type="ECO:0000256" key="1">
    <source>
        <dbReference type="ARBA" id="ARBA00008455"/>
    </source>
</evidence>
<dbReference type="SMART" id="SM00645">
    <property type="entry name" value="Pept_C1"/>
    <property type="match status" value="1"/>
</dbReference>
<accession>K3W9V8</accession>
<organism evidence="5 6">
    <name type="scientific">Globisporangium ultimum (strain ATCC 200006 / CBS 805.95 / DAOM BR144)</name>
    <name type="common">Pythium ultimum</name>
    <dbReference type="NCBI Taxonomy" id="431595"/>
    <lineage>
        <taxon>Eukaryota</taxon>
        <taxon>Sar</taxon>
        <taxon>Stramenopiles</taxon>
        <taxon>Oomycota</taxon>
        <taxon>Peronosporomycetes</taxon>
        <taxon>Pythiales</taxon>
        <taxon>Pythiaceae</taxon>
        <taxon>Globisporangium</taxon>
    </lineage>
</organism>
<evidence type="ECO:0000313" key="6">
    <source>
        <dbReference type="Proteomes" id="UP000019132"/>
    </source>
</evidence>
<dbReference type="SUPFAM" id="SSF54001">
    <property type="entry name" value="Cysteine proteinases"/>
    <property type="match status" value="1"/>
</dbReference>
<keyword evidence="2" id="KW-0865">Zymogen</keyword>